<name>A0ACB7T5Z0_HYAAI</name>
<dbReference type="Proteomes" id="UP000821845">
    <property type="component" value="Chromosome 10"/>
</dbReference>
<proteinExistence type="predicted"/>
<reference evidence="1" key="1">
    <citation type="submission" date="2020-05" db="EMBL/GenBank/DDBJ databases">
        <title>Large-scale comparative analyses of tick genomes elucidate their genetic diversity and vector capacities.</title>
        <authorList>
            <person name="Jia N."/>
            <person name="Wang J."/>
            <person name="Shi W."/>
            <person name="Du L."/>
            <person name="Sun Y."/>
            <person name="Zhan W."/>
            <person name="Jiang J."/>
            <person name="Wang Q."/>
            <person name="Zhang B."/>
            <person name="Ji P."/>
            <person name="Sakyi L.B."/>
            <person name="Cui X."/>
            <person name="Yuan T."/>
            <person name="Jiang B."/>
            <person name="Yang W."/>
            <person name="Lam T.T.-Y."/>
            <person name="Chang Q."/>
            <person name="Ding S."/>
            <person name="Wang X."/>
            <person name="Zhu J."/>
            <person name="Ruan X."/>
            <person name="Zhao L."/>
            <person name="Wei J."/>
            <person name="Que T."/>
            <person name="Du C."/>
            <person name="Cheng J."/>
            <person name="Dai P."/>
            <person name="Han X."/>
            <person name="Huang E."/>
            <person name="Gao Y."/>
            <person name="Liu J."/>
            <person name="Shao H."/>
            <person name="Ye R."/>
            <person name="Li L."/>
            <person name="Wei W."/>
            <person name="Wang X."/>
            <person name="Wang C."/>
            <person name="Yang T."/>
            <person name="Huo Q."/>
            <person name="Li W."/>
            <person name="Guo W."/>
            <person name="Chen H."/>
            <person name="Zhou L."/>
            <person name="Ni X."/>
            <person name="Tian J."/>
            <person name="Zhou Y."/>
            <person name="Sheng Y."/>
            <person name="Liu T."/>
            <person name="Pan Y."/>
            <person name="Xia L."/>
            <person name="Li J."/>
            <person name="Zhao F."/>
            <person name="Cao W."/>
        </authorList>
    </citation>
    <scope>NUCLEOTIDE SEQUENCE</scope>
    <source>
        <strain evidence="1">Hyas-2018</strain>
    </source>
</reference>
<gene>
    <name evidence="1" type="ORF">HPB50_012198</name>
</gene>
<protein>
    <submittedName>
        <fullName evidence="1">Uncharacterized protein</fullName>
    </submittedName>
</protein>
<sequence>MLKLTKPGRDILRRLGYHVEGDEKAKKHVSLQLRNYINVAALPRNMHPEHHKGRRIARVKALSKAYGSDEGVRYADAAKYRGMEAHAVSVTNGRGEELAAASDTNEARCLPRYTDGQDLG</sequence>
<dbReference type="EMBL" id="CM023490">
    <property type="protein sequence ID" value="KAH6942932.1"/>
    <property type="molecule type" value="Genomic_DNA"/>
</dbReference>
<keyword evidence="2" id="KW-1185">Reference proteome</keyword>
<evidence type="ECO:0000313" key="2">
    <source>
        <dbReference type="Proteomes" id="UP000821845"/>
    </source>
</evidence>
<comment type="caution">
    <text evidence="1">The sequence shown here is derived from an EMBL/GenBank/DDBJ whole genome shotgun (WGS) entry which is preliminary data.</text>
</comment>
<organism evidence="1 2">
    <name type="scientific">Hyalomma asiaticum</name>
    <name type="common">Tick</name>
    <dbReference type="NCBI Taxonomy" id="266040"/>
    <lineage>
        <taxon>Eukaryota</taxon>
        <taxon>Metazoa</taxon>
        <taxon>Ecdysozoa</taxon>
        <taxon>Arthropoda</taxon>
        <taxon>Chelicerata</taxon>
        <taxon>Arachnida</taxon>
        <taxon>Acari</taxon>
        <taxon>Parasitiformes</taxon>
        <taxon>Ixodida</taxon>
        <taxon>Ixodoidea</taxon>
        <taxon>Ixodidae</taxon>
        <taxon>Hyalomminae</taxon>
        <taxon>Hyalomma</taxon>
    </lineage>
</organism>
<accession>A0ACB7T5Z0</accession>
<evidence type="ECO:0000313" key="1">
    <source>
        <dbReference type="EMBL" id="KAH6942932.1"/>
    </source>
</evidence>